<name>A0A6H0KRR5_9BACE</name>
<dbReference type="EMBL" id="CP050831">
    <property type="protein sequence ID" value="QIU96166.1"/>
    <property type="molecule type" value="Genomic_DNA"/>
</dbReference>
<reference evidence="1 2" key="1">
    <citation type="submission" date="2020-03" db="EMBL/GenBank/DDBJ databases">
        <title>Genomic analysis of Bacteroides faecium CBA7301.</title>
        <authorList>
            <person name="Kim J."/>
            <person name="Roh S.W."/>
        </authorList>
    </citation>
    <scope>NUCLEOTIDE SEQUENCE [LARGE SCALE GENOMIC DNA]</scope>
    <source>
        <strain evidence="1 2">CBA7301</strain>
    </source>
</reference>
<dbReference type="KEGG" id="bfc:BacF7301_19295"/>
<keyword evidence="2" id="KW-1185">Reference proteome</keyword>
<organism evidence="1 2">
    <name type="scientific">Bacteroides faecium</name>
    <dbReference type="NCBI Taxonomy" id="2715212"/>
    <lineage>
        <taxon>Bacteria</taxon>
        <taxon>Pseudomonadati</taxon>
        <taxon>Bacteroidota</taxon>
        <taxon>Bacteroidia</taxon>
        <taxon>Bacteroidales</taxon>
        <taxon>Bacteroidaceae</taxon>
        <taxon>Bacteroides</taxon>
    </lineage>
</organism>
<gene>
    <name evidence="1" type="ORF">BacF7301_19295</name>
</gene>
<proteinExistence type="predicted"/>
<dbReference type="Proteomes" id="UP000501780">
    <property type="component" value="Chromosome"/>
</dbReference>
<accession>A0A6H0KRR5</accession>
<evidence type="ECO:0000313" key="2">
    <source>
        <dbReference type="Proteomes" id="UP000501780"/>
    </source>
</evidence>
<sequence length="64" mass="7660">MIQQIRKFWKSRHRGVYNELAIKFKVSPWKIYKLAHGRRAVTNVDSDILEELFERGIISGIRPY</sequence>
<dbReference type="AlphaFoldDB" id="A0A6H0KRR5"/>
<evidence type="ECO:0000313" key="1">
    <source>
        <dbReference type="EMBL" id="QIU96166.1"/>
    </source>
</evidence>
<protein>
    <submittedName>
        <fullName evidence="1">Uncharacterized protein</fullName>
    </submittedName>
</protein>
<dbReference type="RefSeq" id="WP_167965390.1">
    <property type="nucleotide sequence ID" value="NZ_CP050831.1"/>
</dbReference>